<organism evidence="1">
    <name type="scientific">hydrothermal vent metagenome</name>
    <dbReference type="NCBI Taxonomy" id="652676"/>
    <lineage>
        <taxon>unclassified sequences</taxon>
        <taxon>metagenomes</taxon>
        <taxon>ecological metagenomes</taxon>
    </lineage>
</organism>
<protein>
    <recommendedName>
        <fullName evidence="2">Zn-ribbon-containing, possibly RNA-binding protein and truncated derivatives</fullName>
    </recommendedName>
</protein>
<dbReference type="PANTHER" id="PTHR36456">
    <property type="entry name" value="UPF0232 PROTEIN SCO3875"/>
    <property type="match status" value="1"/>
</dbReference>
<gene>
    <name evidence="1" type="ORF">MNBD_BACTEROID01-1346</name>
</gene>
<name>A0A3B0THG1_9ZZZZ</name>
<evidence type="ECO:0000313" key="1">
    <source>
        <dbReference type="EMBL" id="VAW12727.1"/>
    </source>
</evidence>
<dbReference type="EMBL" id="UOEP01000008">
    <property type="protein sequence ID" value="VAW12727.1"/>
    <property type="molecule type" value="Genomic_DNA"/>
</dbReference>
<sequence>MRKSNTQSIRDILRDYVNDMGIERKLKEVDIVHAWENILGKAIASYTGRIYISKGVLYVTITSPVVKAELLMMREEIRGRLNDEAGSEIVEKIVFK</sequence>
<dbReference type="PANTHER" id="PTHR36456:SF1">
    <property type="entry name" value="UPF0232 PROTEIN SCO3875"/>
    <property type="match status" value="1"/>
</dbReference>
<proteinExistence type="predicted"/>
<reference evidence="1" key="1">
    <citation type="submission" date="2018-06" db="EMBL/GenBank/DDBJ databases">
        <authorList>
            <person name="Zhirakovskaya E."/>
        </authorList>
    </citation>
    <scope>NUCLEOTIDE SEQUENCE</scope>
</reference>
<dbReference type="Pfam" id="PF05258">
    <property type="entry name" value="DciA"/>
    <property type="match status" value="1"/>
</dbReference>
<dbReference type="AlphaFoldDB" id="A0A3B0THG1"/>
<evidence type="ECO:0008006" key="2">
    <source>
        <dbReference type="Google" id="ProtNLM"/>
    </source>
</evidence>
<dbReference type="InterPro" id="IPR007922">
    <property type="entry name" value="DciA-like"/>
</dbReference>
<accession>A0A3B0THG1</accession>